<evidence type="ECO:0000313" key="3">
    <source>
        <dbReference type="Proteomes" id="UP000006866"/>
    </source>
</evidence>
<dbReference type="KEGG" id="hpk:Hprae_0846"/>
<dbReference type="AlphaFoldDB" id="E3DR94"/>
<dbReference type="RefSeq" id="WP_014553033.1">
    <property type="nucleotide sequence ID" value="NC_017455.1"/>
</dbReference>
<dbReference type="EMBL" id="CP002175">
    <property type="protein sequence ID" value="ADO77000.1"/>
    <property type="molecule type" value="Genomic_DNA"/>
</dbReference>
<dbReference type="Pfam" id="PF07963">
    <property type="entry name" value="N_methyl"/>
    <property type="match status" value="1"/>
</dbReference>
<dbReference type="OrthoDB" id="9926073at2"/>
<keyword evidence="1" id="KW-0812">Transmembrane</keyword>
<protein>
    <recommendedName>
        <fullName evidence="4">Prepilin-type N-terminal cleavage/methylation domain-containing protein</fullName>
    </recommendedName>
</protein>
<evidence type="ECO:0008006" key="4">
    <source>
        <dbReference type="Google" id="ProtNLM"/>
    </source>
</evidence>
<name>E3DR94_HALPG</name>
<keyword evidence="3" id="KW-1185">Reference proteome</keyword>
<keyword evidence="1" id="KW-1133">Transmembrane helix</keyword>
<dbReference type="PROSITE" id="PS00409">
    <property type="entry name" value="PROKAR_NTER_METHYL"/>
    <property type="match status" value="1"/>
</dbReference>
<dbReference type="PATRIC" id="fig|572479.3.peg.855"/>
<sequence length="153" mass="17268">MIKNDNSGLTLIETMIALSLIIILAAAFAGAMVTGLKSEKTTNSLDQTVNFSASIFDLFNQDFEIILSKIVLNSNKYTNTLEDFKNEINNSAFNKIYDFHTKKLNYNSDKSKITIEKINENLKLYKVQLIISWKNGNENGSYELKSIFGGSYE</sequence>
<dbReference type="STRING" id="572479.Hprae_0846"/>
<reference evidence="2 3" key="2">
    <citation type="journal article" date="2011" name="Stand. Genomic Sci.">
        <title>Complete genome sequence of the extremely halophilic Halanaerobium praevalens type strain (GSL).</title>
        <authorList>
            <person name="Ivanova N."/>
            <person name="Sikorski J."/>
            <person name="Chertkov O."/>
            <person name="Nolan M."/>
            <person name="Lucas S."/>
            <person name="Hammon N."/>
            <person name="Deshpande S."/>
            <person name="Cheng J.F."/>
            <person name="Tapia R."/>
            <person name="Han C."/>
            <person name="Goodwin L."/>
            <person name="Pitluck S."/>
            <person name="Huntemann M."/>
            <person name="Liolios K."/>
            <person name="Pagani I."/>
            <person name="Mavromatis K."/>
            <person name="Ovchinikova G."/>
            <person name="Pati A."/>
            <person name="Chen A."/>
            <person name="Palaniappan K."/>
            <person name="Land M."/>
            <person name="Hauser L."/>
            <person name="Brambilla E.M."/>
            <person name="Kannan K.P."/>
            <person name="Rohde M."/>
            <person name="Tindall B.J."/>
            <person name="Goker M."/>
            <person name="Detter J.C."/>
            <person name="Woyke T."/>
            <person name="Bristow J."/>
            <person name="Eisen J.A."/>
            <person name="Markowitz V."/>
            <person name="Hugenholtz P."/>
            <person name="Kyrpides N.C."/>
            <person name="Klenk H.P."/>
            <person name="Lapidus A."/>
        </authorList>
    </citation>
    <scope>NUCLEOTIDE SEQUENCE [LARGE SCALE GENOMIC DNA]</scope>
    <source>
        <strain evidence="3">ATCC 33744 / DSM 2228 / GSL</strain>
    </source>
</reference>
<dbReference type="Proteomes" id="UP000006866">
    <property type="component" value="Chromosome"/>
</dbReference>
<proteinExistence type="predicted"/>
<gene>
    <name evidence="2" type="ordered locus">Hprae_0846</name>
</gene>
<dbReference type="HOGENOM" id="CLU_1710741_0_0_9"/>
<evidence type="ECO:0000313" key="2">
    <source>
        <dbReference type="EMBL" id="ADO77000.1"/>
    </source>
</evidence>
<reference evidence="3" key="1">
    <citation type="submission" date="2010-10" db="EMBL/GenBank/DDBJ databases">
        <title>The complete genome of Halanaerobium praevalens DSM 2228.</title>
        <authorList>
            <consortium name="US DOE Joint Genome Institute (JGI-PGF)"/>
            <person name="Lucas S."/>
            <person name="Copeland A."/>
            <person name="Lapidus A."/>
            <person name="Glavina del Rio T."/>
            <person name="Dalin E."/>
            <person name="Tice H."/>
            <person name="Bruce D."/>
            <person name="Goodwin L."/>
            <person name="Pitluck S."/>
            <person name="Kyrpides N."/>
            <person name="Mavromatis K."/>
            <person name="Ivanova N."/>
            <person name="Ovchinnikova G."/>
            <person name="Chertkov O."/>
            <person name="Detter J.C."/>
            <person name="Han C."/>
            <person name="Larimer F."/>
            <person name="Land M."/>
            <person name="Hauser L."/>
            <person name="Markowitz V."/>
            <person name="Cheng J.-F."/>
            <person name="Hugenholtz P."/>
            <person name="Woyke T."/>
            <person name="Wu D."/>
            <person name="Tindall B."/>
            <person name="Pomrenke H.G."/>
            <person name="Brambilla E."/>
            <person name="Klenk H.-P."/>
            <person name="Eisen J.A."/>
        </authorList>
    </citation>
    <scope>NUCLEOTIDE SEQUENCE [LARGE SCALE GENOMIC DNA]</scope>
    <source>
        <strain evidence="3">ATCC 33744 / DSM 2228 / GSL</strain>
    </source>
</reference>
<feature type="transmembrane region" description="Helical" evidence="1">
    <location>
        <begin position="15"/>
        <end position="36"/>
    </location>
</feature>
<keyword evidence="1" id="KW-0472">Membrane</keyword>
<accession>E3DR94</accession>
<dbReference type="InterPro" id="IPR012902">
    <property type="entry name" value="N_methyl_site"/>
</dbReference>
<evidence type="ECO:0000256" key="1">
    <source>
        <dbReference type="SAM" id="Phobius"/>
    </source>
</evidence>
<organism evidence="2 3">
    <name type="scientific">Halanaerobium praevalens (strain ATCC 33744 / DSM 2228 / GSL)</name>
    <dbReference type="NCBI Taxonomy" id="572479"/>
    <lineage>
        <taxon>Bacteria</taxon>
        <taxon>Bacillati</taxon>
        <taxon>Bacillota</taxon>
        <taxon>Clostridia</taxon>
        <taxon>Halanaerobiales</taxon>
        <taxon>Halanaerobiaceae</taxon>
        <taxon>Halanaerobium</taxon>
    </lineage>
</organism>